<dbReference type="EMBL" id="CAEZUP010000120">
    <property type="protein sequence ID" value="CAB4623054.1"/>
    <property type="molecule type" value="Genomic_DNA"/>
</dbReference>
<name>A0A6J6IFJ5_9ZZZZ</name>
<accession>A0A6J6IFJ5</accession>
<keyword evidence="1" id="KW-0472">Membrane</keyword>
<dbReference type="AlphaFoldDB" id="A0A6J6IFJ5"/>
<keyword evidence="1" id="KW-0812">Transmembrane</keyword>
<protein>
    <submittedName>
        <fullName evidence="2">Unannotated protein</fullName>
    </submittedName>
</protein>
<proteinExistence type="predicted"/>
<organism evidence="2">
    <name type="scientific">freshwater metagenome</name>
    <dbReference type="NCBI Taxonomy" id="449393"/>
    <lineage>
        <taxon>unclassified sequences</taxon>
        <taxon>metagenomes</taxon>
        <taxon>ecological metagenomes</taxon>
    </lineage>
</organism>
<keyword evidence="1" id="KW-1133">Transmembrane helix</keyword>
<gene>
    <name evidence="2" type="ORF">UFOPK1835_01951</name>
</gene>
<feature type="transmembrane region" description="Helical" evidence="1">
    <location>
        <begin position="6"/>
        <end position="26"/>
    </location>
</feature>
<reference evidence="2" key="1">
    <citation type="submission" date="2020-05" db="EMBL/GenBank/DDBJ databases">
        <authorList>
            <person name="Chiriac C."/>
            <person name="Salcher M."/>
            <person name="Ghai R."/>
            <person name="Kavagutti S V."/>
        </authorList>
    </citation>
    <scope>NUCLEOTIDE SEQUENCE</scope>
</reference>
<evidence type="ECO:0000256" key="1">
    <source>
        <dbReference type="SAM" id="Phobius"/>
    </source>
</evidence>
<evidence type="ECO:0000313" key="2">
    <source>
        <dbReference type="EMBL" id="CAB4623054.1"/>
    </source>
</evidence>
<sequence length="43" mass="4965">MNWGYVIASWIIVFGSIGAYSVATVLRGRRLSRQVPPEKRRWS</sequence>